<dbReference type="Proteomes" id="UP000189580">
    <property type="component" value="Chromosome a"/>
</dbReference>
<organism evidence="7 8">
    <name type="scientific">Sugiyamaella lignohabitans</name>
    <dbReference type="NCBI Taxonomy" id="796027"/>
    <lineage>
        <taxon>Eukaryota</taxon>
        <taxon>Fungi</taxon>
        <taxon>Dikarya</taxon>
        <taxon>Ascomycota</taxon>
        <taxon>Saccharomycotina</taxon>
        <taxon>Dipodascomycetes</taxon>
        <taxon>Dipodascales</taxon>
        <taxon>Trichomonascaceae</taxon>
        <taxon>Sugiyamaella</taxon>
    </lineage>
</organism>
<dbReference type="GO" id="GO:0005886">
    <property type="term" value="C:plasma membrane"/>
    <property type="evidence" value="ECO:0007669"/>
    <property type="project" value="TreeGrafter"/>
</dbReference>
<comment type="subcellular location">
    <subcellularLocation>
        <location evidence="1">Membrane</location>
        <topology evidence="1">Multi-pass membrane protein</topology>
    </subcellularLocation>
</comment>
<dbReference type="PANTHER" id="PTHR31123">
    <property type="entry name" value="ACCUMULATION OF DYADS PROTEIN 2-RELATED"/>
    <property type="match status" value="1"/>
</dbReference>
<protein>
    <submittedName>
        <fullName evidence="7">Putative ammonium permease ATO2</fullName>
    </submittedName>
</protein>
<dbReference type="EMBL" id="CP014501">
    <property type="protein sequence ID" value="ANB13223.1"/>
    <property type="molecule type" value="Genomic_DNA"/>
</dbReference>
<evidence type="ECO:0000256" key="1">
    <source>
        <dbReference type="ARBA" id="ARBA00004141"/>
    </source>
</evidence>
<feature type="transmembrane region" description="Helical" evidence="6">
    <location>
        <begin position="223"/>
        <end position="244"/>
    </location>
</feature>
<dbReference type="AlphaFoldDB" id="A0A161HWU2"/>
<keyword evidence="5 6" id="KW-0472">Membrane</keyword>
<evidence type="ECO:0000256" key="4">
    <source>
        <dbReference type="ARBA" id="ARBA00022989"/>
    </source>
</evidence>
<comment type="similarity">
    <text evidence="2">Belongs to the acetate uptake transporter (AceTr) (TC 2.A.96) family.</text>
</comment>
<keyword evidence="8" id="KW-1185">Reference proteome</keyword>
<dbReference type="InterPro" id="IPR000791">
    <property type="entry name" value="Gpr1/Fun34/SatP-like"/>
</dbReference>
<feature type="transmembrane region" description="Helical" evidence="6">
    <location>
        <begin position="169"/>
        <end position="189"/>
    </location>
</feature>
<name>A0A161HWU2_9ASCO</name>
<gene>
    <name evidence="7" type="primary">ATO2</name>
    <name evidence="7" type="ORF">AWJ20_1505</name>
</gene>
<evidence type="ECO:0000256" key="3">
    <source>
        <dbReference type="ARBA" id="ARBA00022692"/>
    </source>
</evidence>
<dbReference type="Pfam" id="PF01184">
    <property type="entry name" value="Gpr1_Fun34_YaaH"/>
    <property type="match status" value="1"/>
</dbReference>
<dbReference type="OrthoDB" id="3648309at2759"/>
<feature type="transmembrane region" description="Helical" evidence="6">
    <location>
        <begin position="77"/>
        <end position="96"/>
    </location>
</feature>
<reference evidence="7 8" key="1">
    <citation type="submission" date="2016-02" db="EMBL/GenBank/DDBJ databases">
        <title>Complete genome sequence and transcriptome regulation of the pentose utilising yeast Sugiyamaella lignohabitans.</title>
        <authorList>
            <person name="Bellasio M."/>
            <person name="Peymann A."/>
            <person name="Valli M."/>
            <person name="Sipitzky M."/>
            <person name="Graf A."/>
            <person name="Sauer M."/>
            <person name="Marx H."/>
            <person name="Mattanovich D."/>
        </authorList>
    </citation>
    <scope>NUCLEOTIDE SEQUENCE [LARGE SCALE GENOMIC DNA]</scope>
    <source>
        <strain evidence="7 8">CBS 10342</strain>
    </source>
</reference>
<proteinExistence type="inferred from homology"/>
<accession>A0A161HWU2</accession>
<sequence length="265" mass="29009">MTTDIEQTAGADKYSTNLYENQPPVISRIQTSGTDNEYIHIGNTIVRKDELVEAFAGDLNPALHTLPSRKLANPTPLGLSAFGLTTFVLSLINLGTRGVHTQNILIGVTLFYGGAIQVIAGLFEFVLENTFGATALTSFGAFWITFGAILTPSFGIISGYEDPTELDRALGLYLLSWFIFVTMMTFLTIRSTVPFFVLFFTTDMAFLTLGIGHLLSSSKCIKAGGWFGVVASFLAWYVAFAGLATKENCYIQIKPWFMPGAHRLK</sequence>
<feature type="transmembrane region" description="Helical" evidence="6">
    <location>
        <begin position="135"/>
        <end position="157"/>
    </location>
</feature>
<evidence type="ECO:0000256" key="6">
    <source>
        <dbReference type="SAM" id="Phobius"/>
    </source>
</evidence>
<keyword evidence="3 6" id="KW-0812">Transmembrane</keyword>
<evidence type="ECO:0000313" key="7">
    <source>
        <dbReference type="EMBL" id="ANB13223.1"/>
    </source>
</evidence>
<dbReference type="NCBIfam" id="NF038013">
    <property type="entry name" value="AceTr_1"/>
    <property type="match status" value="1"/>
</dbReference>
<evidence type="ECO:0000313" key="8">
    <source>
        <dbReference type="Proteomes" id="UP000189580"/>
    </source>
</evidence>
<evidence type="ECO:0000256" key="2">
    <source>
        <dbReference type="ARBA" id="ARBA00005587"/>
    </source>
</evidence>
<dbReference type="GeneID" id="30033315"/>
<dbReference type="PANTHER" id="PTHR31123:SF1">
    <property type="entry name" value="ACCUMULATION OF DYADS PROTEIN 2-RELATED"/>
    <property type="match status" value="1"/>
</dbReference>
<keyword evidence="4 6" id="KW-1133">Transmembrane helix</keyword>
<dbReference type="GO" id="GO:0015123">
    <property type="term" value="F:acetate transmembrane transporter activity"/>
    <property type="evidence" value="ECO:0007669"/>
    <property type="project" value="TreeGrafter"/>
</dbReference>
<feature type="transmembrane region" description="Helical" evidence="6">
    <location>
        <begin position="195"/>
        <end position="216"/>
    </location>
</feature>
<dbReference type="RefSeq" id="XP_018735700.1">
    <property type="nucleotide sequence ID" value="XM_018878392.1"/>
</dbReference>
<feature type="transmembrane region" description="Helical" evidence="6">
    <location>
        <begin position="103"/>
        <end position="123"/>
    </location>
</feature>
<dbReference type="InterPro" id="IPR051633">
    <property type="entry name" value="AceTr"/>
</dbReference>
<evidence type="ECO:0000256" key="5">
    <source>
        <dbReference type="ARBA" id="ARBA00023136"/>
    </source>
</evidence>
<dbReference type="KEGG" id="slb:AWJ20_1505"/>